<organism evidence="2 3">
    <name type="scientific">Brevundimonas vitisensis</name>
    <dbReference type="NCBI Taxonomy" id="2800818"/>
    <lineage>
        <taxon>Bacteria</taxon>
        <taxon>Pseudomonadati</taxon>
        <taxon>Pseudomonadota</taxon>
        <taxon>Alphaproteobacteria</taxon>
        <taxon>Caulobacterales</taxon>
        <taxon>Caulobacteraceae</taxon>
        <taxon>Brevundimonas</taxon>
    </lineage>
</organism>
<keyword evidence="3" id="KW-1185">Reference proteome</keyword>
<feature type="transmembrane region" description="Helical" evidence="1">
    <location>
        <begin position="145"/>
        <end position="164"/>
    </location>
</feature>
<keyword evidence="1" id="KW-1133">Transmembrane helix</keyword>
<feature type="transmembrane region" description="Helical" evidence="1">
    <location>
        <begin position="6"/>
        <end position="27"/>
    </location>
</feature>
<feature type="transmembrane region" description="Helical" evidence="1">
    <location>
        <begin position="34"/>
        <end position="53"/>
    </location>
</feature>
<dbReference type="Proteomes" id="UP000595448">
    <property type="component" value="Chromosome"/>
</dbReference>
<dbReference type="Gene3D" id="1.20.120.1630">
    <property type="match status" value="1"/>
</dbReference>
<dbReference type="PANTHER" id="PTHR32251">
    <property type="entry name" value="3-OXO-5-ALPHA-STEROID 4-DEHYDROGENASE"/>
    <property type="match status" value="1"/>
</dbReference>
<protein>
    <submittedName>
        <fullName evidence="2">DUF1295 domain-containing protein</fullName>
    </submittedName>
</protein>
<keyword evidence="1" id="KW-0472">Membrane</keyword>
<accession>A0ABX7BII3</accession>
<proteinExistence type="predicted"/>
<dbReference type="RefSeq" id="WP_201101681.1">
    <property type="nucleotide sequence ID" value="NZ_CP067977.1"/>
</dbReference>
<gene>
    <name evidence="2" type="ORF">JIP62_08235</name>
</gene>
<evidence type="ECO:0000313" key="3">
    <source>
        <dbReference type="Proteomes" id="UP000595448"/>
    </source>
</evidence>
<name>A0ABX7BII3_9CAUL</name>
<evidence type="ECO:0000256" key="1">
    <source>
        <dbReference type="SAM" id="Phobius"/>
    </source>
</evidence>
<keyword evidence="1" id="KW-0812">Transmembrane</keyword>
<dbReference type="Pfam" id="PF06966">
    <property type="entry name" value="DUF1295"/>
    <property type="match status" value="1"/>
</dbReference>
<evidence type="ECO:0000313" key="2">
    <source>
        <dbReference type="EMBL" id="QQQ17352.1"/>
    </source>
</evidence>
<dbReference type="EMBL" id="CP067977">
    <property type="protein sequence ID" value="QQQ17352.1"/>
    <property type="molecule type" value="Genomic_DNA"/>
</dbReference>
<sequence>MTLIEILTLLAVNLAVIIGVMLVLWLLALRLKDVSFIDGVWPLGMLLLALITWPRTEGDPTRTLLLLWLVGVWALRLGIHLLRRWRLHGADGRYVAIVESQEKNKGWSFGKTALLFVFLPQGLLAWLTSLPVQLGQIAYSPTVGWIGWIGAGLAVVGIACESIGDAQLSAFRKDPANKGKVLDTGLWRYTRHPNYFGDACVWWGLYLIAAESGWVGAASILGPIFLTFTLTKWSGIGITEKAIHSSRPGYADYVARTSPFIPWPPKKA</sequence>
<dbReference type="PANTHER" id="PTHR32251:SF17">
    <property type="entry name" value="STEROID 5-ALPHA REDUCTASE C-TERMINAL DOMAIN-CONTAINING PROTEIN"/>
    <property type="match status" value="1"/>
</dbReference>
<reference evidence="2 3" key="1">
    <citation type="submission" date="2021-01" db="EMBL/GenBank/DDBJ databases">
        <title>Brevundimonas vitis sp. nov., an bacterium isolated from grape (Vitis vinifera).</title>
        <authorList>
            <person name="Jiang L."/>
            <person name="Lee J."/>
        </authorList>
    </citation>
    <scope>NUCLEOTIDE SEQUENCE [LARGE SCALE GENOMIC DNA]</scope>
    <source>
        <strain evidence="2 3">GRTSA-9</strain>
    </source>
</reference>
<feature type="transmembrane region" description="Helical" evidence="1">
    <location>
        <begin position="113"/>
        <end position="133"/>
    </location>
</feature>
<feature type="transmembrane region" description="Helical" evidence="1">
    <location>
        <begin position="65"/>
        <end position="83"/>
    </location>
</feature>
<dbReference type="PROSITE" id="PS50244">
    <property type="entry name" value="S5A_REDUCTASE"/>
    <property type="match status" value="1"/>
</dbReference>
<dbReference type="InterPro" id="IPR010721">
    <property type="entry name" value="UstE-like"/>
</dbReference>